<accession>A0A0A9C4N9</accession>
<dbReference type="AlphaFoldDB" id="A0A0A9C4N9"/>
<evidence type="ECO:0000313" key="1">
    <source>
        <dbReference type="EMBL" id="JAD69418.1"/>
    </source>
</evidence>
<protein>
    <submittedName>
        <fullName evidence="1">Uncharacterized protein</fullName>
    </submittedName>
</protein>
<dbReference type="EMBL" id="GBRH01228477">
    <property type="protein sequence ID" value="JAD69418.1"/>
    <property type="molecule type" value="Transcribed_RNA"/>
</dbReference>
<proteinExistence type="predicted"/>
<reference evidence="1" key="1">
    <citation type="submission" date="2014-09" db="EMBL/GenBank/DDBJ databases">
        <authorList>
            <person name="Magalhaes I.L.F."/>
            <person name="Oliveira U."/>
            <person name="Santos F.R."/>
            <person name="Vidigal T.H.D.A."/>
            <person name="Brescovit A.D."/>
            <person name="Santos A.J."/>
        </authorList>
    </citation>
    <scope>NUCLEOTIDE SEQUENCE</scope>
    <source>
        <tissue evidence="1">Shoot tissue taken approximately 20 cm above the soil surface</tissue>
    </source>
</reference>
<reference evidence="1" key="2">
    <citation type="journal article" date="2015" name="Data Brief">
        <title>Shoot transcriptome of the giant reed, Arundo donax.</title>
        <authorList>
            <person name="Barrero R.A."/>
            <person name="Guerrero F.D."/>
            <person name="Moolhuijzen P."/>
            <person name="Goolsby J.A."/>
            <person name="Tidwell J."/>
            <person name="Bellgard S.E."/>
            <person name="Bellgard M.I."/>
        </authorList>
    </citation>
    <scope>NUCLEOTIDE SEQUENCE</scope>
    <source>
        <tissue evidence="1">Shoot tissue taken approximately 20 cm above the soil surface</tissue>
    </source>
</reference>
<organism evidence="1">
    <name type="scientific">Arundo donax</name>
    <name type="common">Giant reed</name>
    <name type="synonym">Donax arundinaceus</name>
    <dbReference type="NCBI Taxonomy" id="35708"/>
    <lineage>
        <taxon>Eukaryota</taxon>
        <taxon>Viridiplantae</taxon>
        <taxon>Streptophyta</taxon>
        <taxon>Embryophyta</taxon>
        <taxon>Tracheophyta</taxon>
        <taxon>Spermatophyta</taxon>
        <taxon>Magnoliopsida</taxon>
        <taxon>Liliopsida</taxon>
        <taxon>Poales</taxon>
        <taxon>Poaceae</taxon>
        <taxon>PACMAD clade</taxon>
        <taxon>Arundinoideae</taxon>
        <taxon>Arundineae</taxon>
        <taxon>Arundo</taxon>
    </lineage>
</organism>
<name>A0A0A9C4N9_ARUDO</name>
<sequence>MLPSKEGRDYQCLLPAILILRLRVRLRE</sequence>